<dbReference type="InterPro" id="IPR036866">
    <property type="entry name" value="RibonucZ/Hydroxyglut_hydro"/>
</dbReference>
<dbReference type="SUPFAM" id="SSF56281">
    <property type="entry name" value="Metallo-hydrolase/oxidoreductase"/>
    <property type="match status" value="1"/>
</dbReference>
<comment type="similarity">
    <text evidence="1">Belongs to the metallo-beta-lactamase superfamily. Glyoxalase II family.</text>
</comment>
<evidence type="ECO:0000256" key="5">
    <source>
        <dbReference type="ARBA" id="ARBA00069358"/>
    </source>
</evidence>
<feature type="region of interest" description="Disordered" evidence="6">
    <location>
        <begin position="125"/>
        <end position="152"/>
    </location>
</feature>
<dbReference type="EnsemblMetazoa" id="ADIR005516-RA">
    <property type="protein sequence ID" value="ADIR005516-PA"/>
    <property type="gene ID" value="ADIR005516"/>
</dbReference>
<dbReference type="Proteomes" id="UP000075884">
    <property type="component" value="Unassembled WGS sequence"/>
</dbReference>
<evidence type="ECO:0000313" key="9">
    <source>
        <dbReference type="Proteomes" id="UP000075884"/>
    </source>
</evidence>
<dbReference type="AlphaFoldDB" id="A0A182ND02"/>
<name>A0A182ND02_9DIPT</name>
<evidence type="ECO:0000259" key="7">
    <source>
        <dbReference type="SMART" id="SM00849"/>
    </source>
</evidence>
<dbReference type="InterPro" id="IPR041516">
    <property type="entry name" value="LACTB2_WH"/>
</dbReference>
<evidence type="ECO:0000256" key="6">
    <source>
        <dbReference type="SAM" id="MobiDB-lite"/>
    </source>
</evidence>
<dbReference type="GO" id="GO:0004521">
    <property type="term" value="F:RNA endonuclease activity"/>
    <property type="evidence" value="ECO:0007669"/>
    <property type="project" value="TreeGrafter"/>
</dbReference>
<feature type="domain" description="Metallo-beta-lactamase" evidence="7">
    <location>
        <begin position="187"/>
        <end position="354"/>
    </location>
</feature>
<evidence type="ECO:0000256" key="1">
    <source>
        <dbReference type="ARBA" id="ARBA00006759"/>
    </source>
</evidence>
<dbReference type="GO" id="GO:0005759">
    <property type="term" value="C:mitochondrial matrix"/>
    <property type="evidence" value="ECO:0007669"/>
    <property type="project" value="TreeGrafter"/>
</dbReference>
<dbReference type="CDD" id="cd07722">
    <property type="entry name" value="LACTB2-like_MBL-fold"/>
    <property type="match status" value="1"/>
</dbReference>
<dbReference type="SMART" id="SM00849">
    <property type="entry name" value="Lactamase_B"/>
    <property type="match status" value="1"/>
</dbReference>
<dbReference type="VEuPathDB" id="VectorBase:ADIR005516"/>
<dbReference type="FunFam" id="3.60.15.10:FF:000017">
    <property type="entry name" value="Lactamase beta 2"/>
    <property type="match status" value="1"/>
</dbReference>
<evidence type="ECO:0000313" key="8">
    <source>
        <dbReference type="EnsemblMetazoa" id="ADIR005516-PA"/>
    </source>
</evidence>
<dbReference type="Gene3D" id="1.10.10.10">
    <property type="entry name" value="Winged helix-like DNA-binding domain superfamily/Winged helix DNA-binding domain"/>
    <property type="match status" value="1"/>
</dbReference>
<dbReference type="PANTHER" id="PTHR23131">
    <property type="entry name" value="ENDORIBONUCLEASE LACTB2"/>
    <property type="match status" value="1"/>
</dbReference>
<evidence type="ECO:0000256" key="2">
    <source>
        <dbReference type="ARBA" id="ARBA00022723"/>
    </source>
</evidence>
<protein>
    <recommendedName>
        <fullName evidence="5">Beta-lactamase-like protein 2 homolog</fullName>
    </recommendedName>
</protein>
<dbReference type="GO" id="GO:0016787">
    <property type="term" value="F:hydrolase activity"/>
    <property type="evidence" value="ECO:0007669"/>
    <property type="project" value="UniProtKB-KW"/>
</dbReference>
<reference evidence="8" key="2">
    <citation type="submission" date="2020-05" db="UniProtKB">
        <authorList>
            <consortium name="EnsemblMetazoa"/>
        </authorList>
    </citation>
    <scope>IDENTIFICATION</scope>
    <source>
        <strain evidence="8">WRAIR2</strain>
    </source>
</reference>
<keyword evidence="3" id="KW-0378">Hydrolase</keyword>
<dbReference type="GO" id="GO:0003727">
    <property type="term" value="F:single-stranded RNA binding"/>
    <property type="evidence" value="ECO:0007669"/>
    <property type="project" value="TreeGrafter"/>
</dbReference>
<keyword evidence="2" id="KW-0479">Metal-binding</keyword>
<dbReference type="STRING" id="7168.A0A182ND02"/>
<dbReference type="PANTHER" id="PTHR23131:SF0">
    <property type="entry name" value="ENDORIBONUCLEASE LACTB2"/>
    <property type="match status" value="1"/>
</dbReference>
<accession>A0A182ND02</accession>
<dbReference type="InterPro" id="IPR036388">
    <property type="entry name" value="WH-like_DNA-bd_sf"/>
</dbReference>
<organism evidence="8 9">
    <name type="scientific">Anopheles dirus</name>
    <dbReference type="NCBI Taxonomy" id="7168"/>
    <lineage>
        <taxon>Eukaryota</taxon>
        <taxon>Metazoa</taxon>
        <taxon>Ecdysozoa</taxon>
        <taxon>Arthropoda</taxon>
        <taxon>Hexapoda</taxon>
        <taxon>Insecta</taxon>
        <taxon>Pterygota</taxon>
        <taxon>Neoptera</taxon>
        <taxon>Endopterygota</taxon>
        <taxon>Diptera</taxon>
        <taxon>Nematocera</taxon>
        <taxon>Culicoidea</taxon>
        <taxon>Culicidae</taxon>
        <taxon>Anophelinae</taxon>
        <taxon>Anopheles</taxon>
    </lineage>
</organism>
<keyword evidence="9" id="KW-1185">Reference proteome</keyword>
<evidence type="ECO:0000256" key="3">
    <source>
        <dbReference type="ARBA" id="ARBA00022801"/>
    </source>
</evidence>
<dbReference type="GO" id="GO:0031123">
    <property type="term" value="P:RNA 3'-end processing"/>
    <property type="evidence" value="ECO:0007669"/>
    <property type="project" value="UniProtKB-ARBA"/>
</dbReference>
<sequence length="450" mass="50367">MFNALKDQAVEIDTKLRTLRKQCTTFAIGYVEKDESKQHSVRSAVTAARNELRDCTVDCDSLAEQTQALFTLLTLADKAADEIYDSVIKLYHEQGVKVPPIELDNIPVGFPVELLPQPEEPSVVNNCTGEEESAGPAVEEDPHNSGSEGEAEEFVSEIFITRPPGDEGLAPETPMIKSRKSPMTLQGTNTYLIGSGPRRILLDTGDANVKDYIDHLKTVLMDERVLINDIIISHWHHDHVGGVDDILDVIDNKDTCNVWKFPRTDAPEPEVRNATLKELKNGQIFTTEGATLKVVHTPGHTTDHVVLVLQEDNSLFSADCILGEGTTVFEDLYLYMKSLETIRNAKPSVIYPGHGNIIHDPTERITEYINHRNHREKQIFAVFELHPDKQYNEMDIVRTVYKETPEQLWAAAAYNVNHHLKKLTTEGKLLECVDSEGGNSWKFVTASSSL</sequence>
<dbReference type="Pfam" id="PF17778">
    <property type="entry name" value="WHD_BLACT"/>
    <property type="match status" value="1"/>
</dbReference>
<reference evidence="9" key="1">
    <citation type="submission" date="2013-03" db="EMBL/GenBank/DDBJ databases">
        <title>The Genome Sequence of Anopheles dirus WRAIR2.</title>
        <authorList>
            <consortium name="The Broad Institute Genomics Platform"/>
            <person name="Neafsey D.E."/>
            <person name="Walton C."/>
            <person name="Walker B."/>
            <person name="Young S.K."/>
            <person name="Zeng Q."/>
            <person name="Gargeya S."/>
            <person name="Fitzgerald M."/>
            <person name="Haas B."/>
            <person name="Abouelleil A."/>
            <person name="Allen A.W."/>
            <person name="Alvarado L."/>
            <person name="Arachchi H.M."/>
            <person name="Berlin A.M."/>
            <person name="Chapman S.B."/>
            <person name="Gainer-Dewar J."/>
            <person name="Goldberg J."/>
            <person name="Griggs A."/>
            <person name="Gujja S."/>
            <person name="Hansen M."/>
            <person name="Howarth C."/>
            <person name="Imamovic A."/>
            <person name="Ireland A."/>
            <person name="Larimer J."/>
            <person name="McCowan C."/>
            <person name="Murphy C."/>
            <person name="Pearson M."/>
            <person name="Poon T.W."/>
            <person name="Priest M."/>
            <person name="Roberts A."/>
            <person name="Saif S."/>
            <person name="Shea T."/>
            <person name="Sisk P."/>
            <person name="Sykes S."/>
            <person name="Wortman J."/>
            <person name="Nusbaum C."/>
            <person name="Birren B."/>
        </authorList>
    </citation>
    <scope>NUCLEOTIDE SEQUENCE [LARGE SCALE GENOMIC DNA]</scope>
    <source>
        <strain evidence="9">WRAIR2</strain>
    </source>
</reference>
<dbReference type="InterPro" id="IPR047921">
    <property type="entry name" value="LACTB2-like_MBL-fold"/>
</dbReference>
<keyword evidence="4" id="KW-0862">Zinc</keyword>
<dbReference type="InterPro" id="IPR001279">
    <property type="entry name" value="Metallo-B-lactamas"/>
</dbReference>
<evidence type="ECO:0000256" key="4">
    <source>
        <dbReference type="ARBA" id="ARBA00022833"/>
    </source>
</evidence>
<dbReference type="GO" id="GO:0046872">
    <property type="term" value="F:metal ion binding"/>
    <property type="evidence" value="ECO:0007669"/>
    <property type="project" value="UniProtKB-KW"/>
</dbReference>
<proteinExistence type="inferred from homology"/>
<dbReference type="InterPro" id="IPR050662">
    <property type="entry name" value="Sec-metab_biosynth-thioest"/>
</dbReference>
<dbReference type="Gene3D" id="3.60.15.10">
    <property type="entry name" value="Ribonuclease Z/Hydroxyacylglutathione hydrolase-like"/>
    <property type="match status" value="1"/>
</dbReference>
<dbReference type="Pfam" id="PF00753">
    <property type="entry name" value="Lactamase_B"/>
    <property type="match status" value="1"/>
</dbReference>
<dbReference type="FunFam" id="1.10.10.10:FF:000328">
    <property type="entry name" value="Lactamase beta 2"/>
    <property type="match status" value="1"/>
</dbReference>